<feature type="domain" description="UvrD-like helicase ATP-binding" evidence="14">
    <location>
        <begin position="13"/>
        <end position="291"/>
    </location>
</feature>
<dbReference type="AlphaFoldDB" id="A0A970B873"/>
<dbReference type="InterPro" id="IPR000212">
    <property type="entry name" value="DNA_helicase_UvrD/REP"/>
</dbReference>
<evidence type="ECO:0000256" key="4">
    <source>
        <dbReference type="ARBA" id="ARBA00022806"/>
    </source>
</evidence>
<dbReference type="Gene3D" id="1.10.486.10">
    <property type="entry name" value="PCRA, domain 4"/>
    <property type="match status" value="1"/>
</dbReference>
<evidence type="ECO:0000256" key="10">
    <source>
        <dbReference type="ARBA" id="ARBA00034923"/>
    </source>
</evidence>
<dbReference type="GO" id="GO:0043138">
    <property type="term" value="F:3'-5' DNA helicase activity"/>
    <property type="evidence" value="ECO:0007669"/>
    <property type="project" value="UniProtKB-EC"/>
</dbReference>
<gene>
    <name evidence="16" type="primary">uvrD</name>
    <name evidence="16" type="synonym">mutU</name>
    <name evidence="16" type="synonym">recL</name>
    <name evidence="16" type="ORF">G7Y82_02200</name>
</gene>
<dbReference type="InterPro" id="IPR027417">
    <property type="entry name" value="P-loop_NTPase"/>
</dbReference>
<dbReference type="SUPFAM" id="SSF52540">
    <property type="entry name" value="P-loop containing nucleoside triphosphate hydrolases"/>
    <property type="match status" value="1"/>
</dbReference>
<protein>
    <recommendedName>
        <fullName evidence="9">DNA 3'-5' helicase</fullName>
        <ecNumber evidence="9">5.6.2.4</ecNumber>
    </recommendedName>
    <alternativeName>
        <fullName evidence="10">DNA 3'-5' helicase II</fullName>
    </alternativeName>
</protein>
<evidence type="ECO:0000256" key="7">
    <source>
        <dbReference type="ARBA" id="ARBA00023235"/>
    </source>
</evidence>
<dbReference type="CDD" id="cd17932">
    <property type="entry name" value="DEXQc_UvrD"/>
    <property type="match status" value="1"/>
</dbReference>
<dbReference type="Pfam" id="PF21196">
    <property type="entry name" value="PcrA_UvrD_tudor"/>
    <property type="match status" value="1"/>
</dbReference>
<dbReference type="GO" id="GO:0033202">
    <property type="term" value="C:DNA helicase complex"/>
    <property type="evidence" value="ECO:0007669"/>
    <property type="project" value="TreeGrafter"/>
</dbReference>
<dbReference type="GO" id="GO:0005524">
    <property type="term" value="F:ATP binding"/>
    <property type="evidence" value="ECO:0007669"/>
    <property type="project" value="UniProtKB-UniRule"/>
</dbReference>
<comment type="similarity">
    <text evidence="1">Belongs to the helicase family. UvrD subfamily.</text>
</comment>
<dbReference type="Gene3D" id="3.40.50.300">
    <property type="entry name" value="P-loop containing nucleotide triphosphate hydrolases"/>
    <property type="match status" value="2"/>
</dbReference>
<keyword evidence="4 12" id="KW-0347">Helicase</keyword>
<keyword evidence="17" id="KW-1185">Reference proteome</keyword>
<dbReference type="PANTHER" id="PTHR11070:SF2">
    <property type="entry name" value="ATP-DEPENDENT DNA HELICASE SRS2"/>
    <property type="match status" value="1"/>
</dbReference>
<evidence type="ECO:0000256" key="12">
    <source>
        <dbReference type="PROSITE-ProRule" id="PRU00560"/>
    </source>
</evidence>
<name>A0A970B873_9GAMM</name>
<evidence type="ECO:0000256" key="5">
    <source>
        <dbReference type="ARBA" id="ARBA00022840"/>
    </source>
</evidence>
<feature type="region of interest" description="Disordered" evidence="13">
    <location>
        <begin position="675"/>
        <end position="722"/>
    </location>
</feature>
<comment type="caution">
    <text evidence="16">The sequence shown here is derived from an EMBL/GenBank/DDBJ whole genome shotgun (WGS) entry which is preliminary data.</text>
</comment>
<evidence type="ECO:0000313" key="16">
    <source>
        <dbReference type="EMBL" id="NKF21111.1"/>
    </source>
</evidence>
<keyword evidence="7" id="KW-0413">Isomerase</keyword>
<keyword evidence="5 12" id="KW-0067">ATP-binding</keyword>
<dbReference type="PANTHER" id="PTHR11070">
    <property type="entry name" value="UVRD / RECB / PCRA DNA HELICASE FAMILY MEMBER"/>
    <property type="match status" value="1"/>
</dbReference>
<organism evidence="16 17">
    <name type="scientific">Solimonas marina</name>
    <dbReference type="NCBI Taxonomy" id="2714601"/>
    <lineage>
        <taxon>Bacteria</taxon>
        <taxon>Pseudomonadati</taxon>
        <taxon>Pseudomonadota</taxon>
        <taxon>Gammaproteobacteria</taxon>
        <taxon>Nevskiales</taxon>
        <taxon>Nevskiaceae</taxon>
        <taxon>Solimonas</taxon>
    </lineage>
</organism>
<reference evidence="16" key="1">
    <citation type="submission" date="2020-03" db="EMBL/GenBank/DDBJ databases">
        <title>Solimonas marina sp. nov., isolated from deep seawater of the Pacific Ocean.</title>
        <authorList>
            <person name="Liu X."/>
            <person name="Lai Q."/>
            <person name="Sun F."/>
            <person name="Gai Y."/>
            <person name="Li G."/>
            <person name="Shao Z."/>
        </authorList>
    </citation>
    <scope>NUCLEOTIDE SEQUENCE</scope>
    <source>
        <strain evidence="16">C16B3</strain>
    </source>
</reference>
<evidence type="ECO:0000256" key="2">
    <source>
        <dbReference type="ARBA" id="ARBA00022741"/>
    </source>
</evidence>
<feature type="domain" description="UvrD-like helicase C-terminal" evidence="15">
    <location>
        <begin position="292"/>
        <end position="574"/>
    </location>
</feature>
<dbReference type="FunFam" id="1.10.10.160:FF:000001">
    <property type="entry name" value="ATP-dependent DNA helicase"/>
    <property type="match status" value="1"/>
</dbReference>
<evidence type="ECO:0000256" key="3">
    <source>
        <dbReference type="ARBA" id="ARBA00022801"/>
    </source>
</evidence>
<dbReference type="GO" id="GO:0005829">
    <property type="term" value="C:cytosol"/>
    <property type="evidence" value="ECO:0007669"/>
    <property type="project" value="TreeGrafter"/>
</dbReference>
<feature type="binding site" evidence="12">
    <location>
        <begin position="34"/>
        <end position="41"/>
    </location>
    <ligand>
        <name>ATP</name>
        <dbReference type="ChEBI" id="CHEBI:30616"/>
    </ligand>
</feature>
<dbReference type="Pfam" id="PF13361">
    <property type="entry name" value="UvrD_C"/>
    <property type="match status" value="1"/>
</dbReference>
<comment type="catalytic activity">
    <reaction evidence="11">
        <text>ATP + H2O = ADP + phosphate + H(+)</text>
        <dbReference type="Rhea" id="RHEA:13065"/>
        <dbReference type="ChEBI" id="CHEBI:15377"/>
        <dbReference type="ChEBI" id="CHEBI:15378"/>
        <dbReference type="ChEBI" id="CHEBI:30616"/>
        <dbReference type="ChEBI" id="CHEBI:43474"/>
        <dbReference type="ChEBI" id="CHEBI:456216"/>
        <dbReference type="EC" id="5.6.2.4"/>
    </reaction>
</comment>
<dbReference type="EC" id="5.6.2.4" evidence="9"/>
<dbReference type="EMBL" id="JAAVXB010000001">
    <property type="protein sequence ID" value="NKF21111.1"/>
    <property type="molecule type" value="Genomic_DNA"/>
</dbReference>
<dbReference type="InterPro" id="IPR014017">
    <property type="entry name" value="DNA_helicase_UvrD-like_C"/>
</dbReference>
<dbReference type="GO" id="GO:0000725">
    <property type="term" value="P:recombinational repair"/>
    <property type="evidence" value="ECO:0007669"/>
    <property type="project" value="TreeGrafter"/>
</dbReference>
<dbReference type="InterPro" id="IPR014016">
    <property type="entry name" value="UvrD-like_ATP-bd"/>
</dbReference>
<dbReference type="PROSITE" id="PS51198">
    <property type="entry name" value="UVRD_HELICASE_ATP_BIND"/>
    <property type="match status" value="1"/>
</dbReference>
<dbReference type="NCBIfam" id="NF008743">
    <property type="entry name" value="PRK11773.1"/>
    <property type="match status" value="1"/>
</dbReference>
<keyword evidence="3 12" id="KW-0378">Hydrolase</keyword>
<feature type="compositionally biased region" description="Basic and acidic residues" evidence="13">
    <location>
        <begin position="687"/>
        <end position="701"/>
    </location>
</feature>
<evidence type="ECO:0000259" key="14">
    <source>
        <dbReference type="PROSITE" id="PS51198"/>
    </source>
</evidence>
<dbReference type="CDD" id="cd18807">
    <property type="entry name" value="SF1_C_UvrD"/>
    <property type="match status" value="1"/>
</dbReference>
<keyword evidence="6" id="KW-0238">DNA-binding</keyword>
<evidence type="ECO:0000256" key="1">
    <source>
        <dbReference type="ARBA" id="ARBA00009922"/>
    </source>
</evidence>
<comment type="catalytic activity">
    <reaction evidence="8">
        <text>Couples ATP hydrolysis with the unwinding of duplex DNA by translocating in the 3'-5' direction.</text>
        <dbReference type="EC" id="5.6.2.4"/>
    </reaction>
</comment>
<dbReference type="Proteomes" id="UP000653472">
    <property type="component" value="Unassembled WGS sequence"/>
</dbReference>
<sequence length="771" mass="86180">MLVDAPDLTPLVSALNPAQREAVTAPPEHRLVLAGAGSGKTRVLTHRVAWLIAAEGVSPMSILAVTFTNKAAAEMRSRIEQLVDVPIRAMWVGTFHGIAHRMLRMHYKEAGLPQNFQILDADDQVRLVKRIIRNLELPDDQWPAKTVAGWIGAQKEQARRPQDLDDEGDYTQRQFVRIYSAYQAQCDRQGVVDFAELLLRAYELTRDNPDIQRHYRARFRHILVDEFQDTNKLQYDWLRVLAGPTGLLFAVGDDDQSIYSWRGARVDNMLKLARDFPGCETIRLEQNYRSTGTILAAANGLISRNLGRLGKELWTDGNDGEPIQLYAAFNEYDEAEFVVNRIKEHLDGRCAHADIAVLYRMGAQSRVLEETLIRARLPYRIYGGLRFFERQEIKDALAYLRLLHNRHDDVSFERAVNTPPRGIGATSVEKLRVIARENSVSLWTAAMQGGGPLGRTAAALQQFTGLIESLAAETKAVALSRATERVIERTGLRELYRKEKGEQAEARLENLDELISATRAFEPRVQAAPPEEGETPPEDPLTAFLTHAALEAGEQQAGPGEDCIQLMTLHAAKGLEFPVVFMVGMENGLFPHARSTDEGNLEEERRLCYVGITRARRHLYMSYAEMRRLHGVEQMHAPSMFLKEIPSDLIVETRPRAQITRPAFASRAYGREASAGFSGSGGGYGEFGERRGRYGSRDEAPLTRPQISARAAGGGQGPNGLRLGQAVRHEKFGEGTILSFDGDGERTRIEVRFKGSGTKWLMLSFANLQAL</sequence>
<evidence type="ECO:0000256" key="9">
    <source>
        <dbReference type="ARBA" id="ARBA00034808"/>
    </source>
</evidence>
<proteinExistence type="inferred from homology"/>
<evidence type="ECO:0000313" key="17">
    <source>
        <dbReference type="Proteomes" id="UP000653472"/>
    </source>
</evidence>
<keyword evidence="2 12" id="KW-0547">Nucleotide-binding</keyword>
<accession>A0A970B873</accession>
<dbReference type="PROSITE" id="PS51217">
    <property type="entry name" value="UVRD_HELICASE_CTER"/>
    <property type="match status" value="1"/>
</dbReference>
<dbReference type="Gene3D" id="1.10.10.160">
    <property type="match status" value="1"/>
</dbReference>
<dbReference type="RefSeq" id="WP_168146348.1">
    <property type="nucleotide sequence ID" value="NZ_JAAVXB010000001.1"/>
</dbReference>
<dbReference type="Pfam" id="PF00580">
    <property type="entry name" value="UvrD-helicase"/>
    <property type="match status" value="1"/>
</dbReference>
<evidence type="ECO:0000256" key="8">
    <source>
        <dbReference type="ARBA" id="ARBA00034617"/>
    </source>
</evidence>
<dbReference type="GO" id="GO:0003677">
    <property type="term" value="F:DNA binding"/>
    <property type="evidence" value="ECO:0007669"/>
    <property type="project" value="UniProtKB-KW"/>
</dbReference>
<evidence type="ECO:0000256" key="13">
    <source>
        <dbReference type="SAM" id="MobiDB-lite"/>
    </source>
</evidence>
<dbReference type="InterPro" id="IPR013986">
    <property type="entry name" value="DExx_box_DNA_helicase_dom_sf"/>
</dbReference>
<dbReference type="GO" id="GO:0016787">
    <property type="term" value="F:hydrolase activity"/>
    <property type="evidence" value="ECO:0007669"/>
    <property type="project" value="UniProtKB-UniRule"/>
</dbReference>
<dbReference type="FunFam" id="1.10.486.10:FF:000003">
    <property type="entry name" value="ATP-dependent DNA helicase"/>
    <property type="match status" value="1"/>
</dbReference>
<dbReference type="GO" id="GO:0009314">
    <property type="term" value="P:response to radiation"/>
    <property type="evidence" value="ECO:0007669"/>
    <property type="project" value="UniProtKB-ARBA"/>
</dbReference>
<evidence type="ECO:0000259" key="15">
    <source>
        <dbReference type="PROSITE" id="PS51217"/>
    </source>
</evidence>
<evidence type="ECO:0000256" key="6">
    <source>
        <dbReference type="ARBA" id="ARBA00023125"/>
    </source>
</evidence>
<evidence type="ECO:0000256" key="11">
    <source>
        <dbReference type="ARBA" id="ARBA00048988"/>
    </source>
</evidence>